<dbReference type="AlphaFoldDB" id="A0A453RS06"/>
<dbReference type="STRING" id="200361.A0A453RS06"/>
<protein>
    <submittedName>
        <fullName evidence="1">Uncharacterized protein</fullName>
    </submittedName>
</protein>
<dbReference type="Gramene" id="AET7Gv20674200.1">
    <property type="protein sequence ID" value="AET7Gv20674200.1"/>
    <property type="gene ID" value="AET7Gv20674200"/>
</dbReference>
<reference evidence="1" key="4">
    <citation type="submission" date="2019-03" db="UniProtKB">
        <authorList>
            <consortium name="EnsemblPlants"/>
        </authorList>
    </citation>
    <scope>IDENTIFICATION</scope>
</reference>
<sequence length="59" mass="6705">VKKLNFQGYEVILFASGAVGIGRQRIKYRKLINSHVAESFFSQQFTDGHCLWLSSLLVC</sequence>
<proteinExistence type="predicted"/>
<dbReference type="GO" id="GO:0004350">
    <property type="term" value="F:glutamate-5-semialdehyde dehydrogenase activity"/>
    <property type="evidence" value="ECO:0007669"/>
    <property type="project" value="TreeGrafter"/>
</dbReference>
<reference evidence="2" key="2">
    <citation type="journal article" date="2017" name="Nat. Plants">
        <title>The Aegilops tauschii genome reveals multiple impacts of transposons.</title>
        <authorList>
            <person name="Zhao G."/>
            <person name="Zou C."/>
            <person name="Li K."/>
            <person name="Wang K."/>
            <person name="Li T."/>
            <person name="Gao L."/>
            <person name="Zhang X."/>
            <person name="Wang H."/>
            <person name="Yang Z."/>
            <person name="Liu X."/>
            <person name="Jiang W."/>
            <person name="Mao L."/>
            <person name="Kong X."/>
            <person name="Jiao Y."/>
            <person name="Jia J."/>
        </authorList>
    </citation>
    <scope>NUCLEOTIDE SEQUENCE [LARGE SCALE GENOMIC DNA]</scope>
    <source>
        <strain evidence="2">cv. AL8/78</strain>
    </source>
</reference>
<organism evidence="1 2">
    <name type="scientific">Aegilops tauschii subsp. strangulata</name>
    <name type="common">Goatgrass</name>
    <dbReference type="NCBI Taxonomy" id="200361"/>
    <lineage>
        <taxon>Eukaryota</taxon>
        <taxon>Viridiplantae</taxon>
        <taxon>Streptophyta</taxon>
        <taxon>Embryophyta</taxon>
        <taxon>Tracheophyta</taxon>
        <taxon>Spermatophyta</taxon>
        <taxon>Magnoliopsida</taxon>
        <taxon>Liliopsida</taxon>
        <taxon>Poales</taxon>
        <taxon>Poaceae</taxon>
        <taxon>BOP clade</taxon>
        <taxon>Pooideae</taxon>
        <taxon>Triticodae</taxon>
        <taxon>Triticeae</taxon>
        <taxon>Triticinae</taxon>
        <taxon>Aegilops</taxon>
    </lineage>
</organism>
<dbReference type="PANTHER" id="PTHR11063:SF13">
    <property type="entry name" value="DELTA-1-PYRROLINE-5-CARBOXYLATE SYNTHASE 2"/>
    <property type="match status" value="1"/>
</dbReference>
<dbReference type="Proteomes" id="UP000015105">
    <property type="component" value="Chromosome 7D"/>
</dbReference>
<reference evidence="1" key="5">
    <citation type="journal article" date="2021" name="G3 (Bethesda)">
        <title>Aegilops tauschii genome assembly Aet v5.0 features greater sequence contiguity and improved annotation.</title>
        <authorList>
            <person name="Wang L."/>
            <person name="Zhu T."/>
            <person name="Rodriguez J.C."/>
            <person name="Deal K.R."/>
            <person name="Dubcovsky J."/>
            <person name="McGuire P.E."/>
            <person name="Lux T."/>
            <person name="Spannagl M."/>
            <person name="Mayer K.F.X."/>
            <person name="Baldrich P."/>
            <person name="Meyers B.C."/>
            <person name="Huo N."/>
            <person name="Gu Y.Q."/>
            <person name="Zhou H."/>
            <person name="Devos K.M."/>
            <person name="Bennetzen J.L."/>
            <person name="Unver T."/>
            <person name="Budak H."/>
            <person name="Gulick P.J."/>
            <person name="Galiba G."/>
            <person name="Kalapos B."/>
            <person name="Nelson D.R."/>
            <person name="Li P."/>
            <person name="You F.M."/>
            <person name="Luo M.C."/>
            <person name="Dvorak J."/>
        </authorList>
    </citation>
    <scope>NUCLEOTIDE SEQUENCE [LARGE SCALE GENOMIC DNA]</scope>
    <source>
        <strain evidence="1">cv. AL8/78</strain>
    </source>
</reference>
<evidence type="ECO:0000313" key="1">
    <source>
        <dbReference type="EnsemblPlants" id="AET7Gv20674200.1"/>
    </source>
</evidence>
<dbReference type="PANTHER" id="PTHR11063">
    <property type="entry name" value="GLUTAMATE SEMIALDEHYDE DEHYDROGENASE"/>
    <property type="match status" value="1"/>
</dbReference>
<dbReference type="EnsemblPlants" id="AET7Gv20674200.1">
    <property type="protein sequence ID" value="AET7Gv20674200.1"/>
    <property type="gene ID" value="AET7Gv20674200"/>
</dbReference>
<keyword evidence="2" id="KW-1185">Reference proteome</keyword>
<name>A0A453RS06_AEGTS</name>
<accession>A0A453RS06</accession>
<reference evidence="1" key="3">
    <citation type="journal article" date="2017" name="Nature">
        <title>Genome sequence of the progenitor of the wheat D genome Aegilops tauschii.</title>
        <authorList>
            <person name="Luo M.C."/>
            <person name="Gu Y.Q."/>
            <person name="Puiu D."/>
            <person name="Wang H."/>
            <person name="Twardziok S.O."/>
            <person name="Deal K.R."/>
            <person name="Huo N."/>
            <person name="Zhu T."/>
            <person name="Wang L."/>
            <person name="Wang Y."/>
            <person name="McGuire P.E."/>
            <person name="Liu S."/>
            <person name="Long H."/>
            <person name="Ramasamy R.K."/>
            <person name="Rodriguez J.C."/>
            <person name="Van S.L."/>
            <person name="Yuan L."/>
            <person name="Wang Z."/>
            <person name="Xia Z."/>
            <person name="Xiao L."/>
            <person name="Anderson O.D."/>
            <person name="Ouyang S."/>
            <person name="Liang Y."/>
            <person name="Zimin A.V."/>
            <person name="Pertea G."/>
            <person name="Qi P."/>
            <person name="Bennetzen J.L."/>
            <person name="Dai X."/>
            <person name="Dawson M.W."/>
            <person name="Muller H.G."/>
            <person name="Kugler K."/>
            <person name="Rivarola-Duarte L."/>
            <person name="Spannagl M."/>
            <person name="Mayer K.F.X."/>
            <person name="Lu F.H."/>
            <person name="Bevan M.W."/>
            <person name="Leroy P."/>
            <person name="Li P."/>
            <person name="You F.M."/>
            <person name="Sun Q."/>
            <person name="Liu Z."/>
            <person name="Lyons E."/>
            <person name="Wicker T."/>
            <person name="Salzberg S.L."/>
            <person name="Devos K.M."/>
            <person name="Dvorak J."/>
        </authorList>
    </citation>
    <scope>NUCLEOTIDE SEQUENCE [LARGE SCALE GENOMIC DNA]</scope>
    <source>
        <strain evidence="1">cv. AL8/78</strain>
    </source>
</reference>
<reference evidence="2" key="1">
    <citation type="journal article" date="2014" name="Science">
        <title>Ancient hybridizations among the ancestral genomes of bread wheat.</title>
        <authorList>
            <consortium name="International Wheat Genome Sequencing Consortium,"/>
            <person name="Marcussen T."/>
            <person name="Sandve S.R."/>
            <person name="Heier L."/>
            <person name="Spannagl M."/>
            <person name="Pfeifer M."/>
            <person name="Jakobsen K.S."/>
            <person name="Wulff B.B."/>
            <person name="Steuernagel B."/>
            <person name="Mayer K.F."/>
            <person name="Olsen O.A."/>
        </authorList>
    </citation>
    <scope>NUCLEOTIDE SEQUENCE [LARGE SCALE GENOMIC DNA]</scope>
    <source>
        <strain evidence="2">cv. AL8/78</strain>
    </source>
</reference>
<evidence type="ECO:0000313" key="2">
    <source>
        <dbReference type="Proteomes" id="UP000015105"/>
    </source>
</evidence>